<reference evidence="2 3" key="1">
    <citation type="submission" date="2023-05" db="EMBL/GenBank/DDBJ databases">
        <title>B98-5 Cell Line De Novo Hybrid Assembly: An Optical Mapping Approach.</title>
        <authorList>
            <person name="Kananen K."/>
            <person name="Auerbach J.A."/>
            <person name="Kautto E."/>
            <person name="Blachly J.S."/>
        </authorList>
    </citation>
    <scope>NUCLEOTIDE SEQUENCE [LARGE SCALE GENOMIC DNA]</scope>
    <source>
        <strain evidence="2">B95-8</strain>
        <tissue evidence="2">Cell line</tissue>
    </source>
</reference>
<proteinExistence type="predicted"/>
<dbReference type="Proteomes" id="UP001266305">
    <property type="component" value="Unassembled WGS sequence"/>
</dbReference>
<evidence type="ECO:0000256" key="1">
    <source>
        <dbReference type="SAM" id="MobiDB-lite"/>
    </source>
</evidence>
<dbReference type="EMBL" id="JASSZA010000005">
    <property type="protein sequence ID" value="KAK2110272.1"/>
    <property type="molecule type" value="Genomic_DNA"/>
</dbReference>
<name>A0ABQ9VPU5_SAGOE</name>
<sequence>MWQNSGPTSHVPPLRAPRPCTSASPWLHGPSHSSHTEQSAGPQPVRTLWLLSRHLVGSAAGLVGGGPELSQGVHHADSAAGGWVPQEENDLTDVAAAGSVQNHLNAGLAKATWTNATSARPLAPGDQYSWTPACWAEALSKLSACQESWTISLLAGQERPGPTGVLHSSPLCQRSVQQGSPESSQDTALALLSSAPWMHPFQTGSQ</sequence>
<comment type="caution">
    <text evidence="2">The sequence shown here is derived from an EMBL/GenBank/DDBJ whole genome shotgun (WGS) entry which is preliminary data.</text>
</comment>
<evidence type="ECO:0000313" key="3">
    <source>
        <dbReference type="Proteomes" id="UP001266305"/>
    </source>
</evidence>
<feature type="region of interest" description="Disordered" evidence="1">
    <location>
        <begin position="1"/>
        <end position="41"/>
    </location>
</feature>
<accession>A0ABQ9VPU5</accession>
<protein>
    <submittedName>
        <fullName evidence="2">Uncharacterized protein</fullName>
    </submittedName>
</protein>
<evidence type="ECO:0000313" key="2">
    <source>
        <dbReference type="EMBL" id="KAK2110272.1"/>
    </source>
</evidence>
<feature type="compositionally biased region" description="Polar residues" evidence="1">
    <location>
        <begin position="31"/>
        <end position="41"/>
    </location>
</feature>
<organism evidence="2 3">
    <name type="scientific">Saguinus oedipus</name>
    <name type="common">Cotton-top tamarin</name>
    <name type="synonym">Oedipomidas oedipus</name>
    <dbReference type="NCBI Taxonomy" id="9490"/>
    <lineage>
        <taxon>Eukaryota</taxon>
        <taxon>Metazoa</taxon>
        <taxon>Chordata</taxon>
        <taxon>Craniata</taxon>
        <taxon>Vertebrata</taxon>
        <taxon>Euteleostomi</taxon>
        <taxon>Mammalia</taxon>
        <taxon>Eutheria</taxon>
        <taxon>Euarchontoglires</taxon>
        <taxon>Primates</taxon>
        <taxon>Haplorrhini</taxon>
        <taxon>Platyrrhini</taxon>
        <taxon>Cebidae</taxon>
        <taxon>Callitrichinae</taxon>
        <taxon>Saguinus</taxon>
    </lineage>
</organism>
<gene>
    <name evidence="2" type="ORF">P7K49_010018</name>
</gene>
<keyword evidence="3" id="KW-1185">Reference proteome</keyword>